<evidence type="ECO:0008006" key="3">
    <source>
        <dbReference type="Google" id="ProtNLM"/>
    </source>
</evidence>
<sequence length="263" mass="28899">MDSPRYIMVKIAESGELVIYADLLKTNALATFVTTEPMRLALSAASQHGGGIVYFPAGIYPIGNFIIPSTISLYPAPGSTGERIHCSSTELNVFALYNTHDIKIYGCGTMDTYGDYARKVGKFIARAVVPLNATSSAFDEEVLIIRAKIFNHMDLGENDAIDIQQSQQSSDIALDDSFSTKAWPVCKGVMVSYPGRAVTFLNGLARIHCNGFKVGQIWEEQRNIRFESRTVYNAAVARVENKGEVELIESVSMWNVAIRARGV</sequence>
<dbReference type="Proteomes" id="UP000308652">
    <property type="component" value="Unassembled WGS sequence"/>
</dbReference>
<dbReference type="SUPFAM" id="SSF51126">
    <property type="entry name" value="Pectin lyase-like"/>
    <property type="match status" value="1"/>
</dbReference>
<proteinExistence type="predicted"/>
<dbReference type="STRING" id="68775.A0A5C3LPZ6"/>
<organism evidence="1 2">
    <name type="scientific">Crucibulum laeve</name>
    <dbReference type="NCBI Taxonomy" id="68775"/>
    <lineage>
        <taxon>Eukaryota</taxon>
        <taxon>Fungi</taxon>
        <taxon>Dikarya</taxon>
        <taxon>Basidiomycota</taxon>
        <taxon>Agaricomycotina</taxon>
        <taxon>Agaricomycetes</taxon>
        <taxon>Agaricomycetidae</taxon>
        <taxon>Agaricales</taxon>
        <taxon>Agaricineae</taxon>
        <taxon>Nidulariaceae</taxon>
        <taxon>Crucibulum</taxon>
    </lineage>
</organism>
<keyword evidence="2" id="KW-1185">Reference proteome</keyword>
<accession>A0A5C3LPZ6</accession>
<name>A0A5C3LPZ6_9AGAR</name>
<dbReference type="Gene3D" id="2.160.20.10">
    <property type="entry name" value="Single-stranded right-handed beta-helix, Pectin lyase-like"/>
    <property type="match status" value="1"/>
</dbReference>
<dbReference type="InterPro" id="IPR011050">
    <property type="entry name" value="Pectin_lyase_fold/virulence"/>
</dbReference>
<protein>
    <recommendedName>
        <fullName evidence="3">Pectate lyase superfamily protein domain-containing protein</fullName>
    </recommendedName>
</protein>
<gene>
    <name evidence="1" type="ORF">BDQ12DRAFT_737929</name>
</gene>
<evidence type="ECO:0000313" key="2">
    <source>
        <dbReference type="Proteomes" id="UP000308652"/>
    </source>
</evidence>
<dbReference type="AlphaFoldDB" id="A0A5C3LPZ6"/>
<reference evidence="1 2" key="1">
    <citation type="journal article" date="2019" name="Nat. Ecol. Evol.">
        <title>Megaphylogeny resolves global patterns of mushroom evolution.</title>
        <authorList>
            <person name="Varga T."/>
            <person name="Krizsan K."/>
            <person name="Foldi C."/>
            <person name="Dima B."/>
            <person name="Sanchez-Garcia M."/>
            <person name="Sanchez-Ramirez S."/>
            <person name="Szollosi G.J."/>
            <person name="Szarkandi J.G."/>
            <person name="Papp V."/>
            <person name="Albert L."/>
            <person name="Andreopoulos W."/>
            <person name="Angelini C."/>
            <person name="Antonin V."/>
            <person name="Barry K.W."/>
            <person name="Bougher N.L."/>
            <person name="Buchanan P."/>
            <person name="Buyck B."/>
            <person name="Bense V."/>
            <person name="Catcheside P."/>
            <person name="Chovatia M."/>
            <person name="Cooper J."/>
            <person name="Damon W."/>
            <person name="Desjardin D."/>
            <person name="Finy P."/>
            <person name="Geml J."/>
            <person name="Haridas S."/>
            <person name="Hughes K."/>
            <person name="Justo A."/>
            <person name="Karasinski D."/>
            <person name="Kautmanova I."/>
            <person name="Kiss B."/>
            <person name="Kocsube S."/>
            <person name="Kotiranta H."/>
            <person name="LaButti K.M."/>
            <person name="Lechner B.E."/>
            <person name="Liimatainen K."/>
            <person name="Lipzen A."/>
            <person name="Lukacs Z."/>
            <person name="Mihaltcheva S."/>
            <person name="Morgado L.N."/>
            <person name="Niskanen T."/>
            <person name="Noordeloos M.E."/>
            <person name="Ohm R.A."/>
            <person name="Ortiz-Santana B."/>
            <person name="Ovrebo C."/>
            <person name="Racz N."/>
            <person name="Riley R."/>
            <person name="Savchenko A."/>
            <person name="Shiryaev A."/>
            <person name="Soop K."/>
            <person name="Spirin V."/>
            <person name="Szebenyi C."/>
            <person name="Tomsovsky M."/>
            <person name="Tulloss R.E."/>
            <person name="Uehling J."/>
            <person name="Grigoriev I.V."/>
            <person name="Vagvolgyi C."/>
            <person name="Papp T."/>
            <person name="Martin F.M."/>
            <person name="Miettinen O."/>
            <person name="Hibbett D.S."/>
            <person name="Nagy L.G."/>
        </authorList>
    </citation>
    <scope>NUCLEOTIDE SEQUENCE [LARGE SCALE GENOMIC DNA]</scope>
    <source>
        <strain evidence="1 2">CBS 166.37</strain>
    </source>
</reference>
<dbReference type="OrthoDB" id="187139at2759"/>
<dbReference type="InterPro" id="IPR012334">
    <property type="entry name" value="Pectin_lyas_fold"/>
</dbReference>
<dbReference type="EMBL" id="ML213627">
    <property type="protein sequence ID" value="TFK34885.1"/>
    <property type="molecule type" value="Genomic_DNA"/>
</dbReference>
<evidence type="ECO:0000313" key="1">
    <source>
        <dbReference type="EMBL" id="TFK34885.1"/>
    </source>
</evidence>